<dbReference type="RefSeq" id="WP_380736446.1">
    <property type="nucleotide sequence ID" value="NZ_JBHTJP010000027.1"/>
</dbReference>
<accession>A0ABW3IC66</accession>
<protein>
    <recommendedName>
        <fullName evidence="3">SPFH domain/Band 7 family protein</fullName>
    </recommendedName>
</protein>
<evidence type="ECO:0008006" key="3">
    <source>
        <dbReference type="Google" id="ProtNLM"/>
    </source>
</evidence>
<evidence type="ECO:0000313" key="1">
    <source>
        <dbReference type="EMBL" id="MFD0975429.1"/>
    </source>
</evidence>
<gene>
    <name evidence="1" type="ORF">ACFQ1G_01375</name>
</gene>
<name>A0ABW3IC66_9FLAO</name>
<evidence type="ECO:0000313" key="2">
    <source>
        <dbReference type="Proteomes" id="UP001597100"/>
    </source>
</evidence>
<dbReference type="Proteomes" id="UP001597100">
    <property type="component" value="Unassembled WGS sequence"/>
</dbReference>
<reference evidence="2" key="1">
    <citation type="journal article" date="2019" name="Int. J. Syst. Evol. Microbiol.">
        <title>The Global Catalogue of Microorganisms (GCM) 10K type strain sequencing project: providing services to taxonomists for standard genome sequencing and annotation.</title>
        <authorList>
            <consortium name="The Broad Institute Genomics Platform"/>
            <consortium name="The Broad Institute Genome Sequencing Center for Infectious Disease"/>
            <person name="Wu L."/>
            <person name="Ma J."/>
        </authorList>
    </citation>
    <scope>NUCLEOTIDE SEQUENCE [LARGE SCALE GENOMIC DNA]</scope>
    <source>
        <strain evidence="2">CCUG 60898</strain>
    </source>
</reference>
<organism evidence="1 2">
    <name type="scientific">Salinimicrobium gaetbulicola</name>
    <dbReference type="NCBI Taxonomy" id="999702"/>
    <lineage>
        <taxon>Bacteria</taxon>
        <taxon>Pseudomonadati</taxon>
        <taxon>Bacteroidota</taxon>
        <taxon>Flavobacteriia</taxon>
        <taxon>Flavobacteriales</taxon>
        <taxon>Flavobacteriaceae</taxon>
        <taxon>Salinimicrobium</taxon>
    </lineage>
</organism>
<sequence length="328" mass="37557">MSSNKNWKKGLLKTGLPLEFLTSNIFNKLGHEIFGEYPYIRPDESRNLREFSVDLRTWKCMDDDDKLIILSSLVECKYRQPGTSWVFAPYPSETVAIGIMNSTEDLVPYRIESKAVWKFEEKIGYCINGVELTTDGNGNTNGVKHGVFQLKFAMPEFLKNDYENALKVSYSDGRFIDLSFAILVTTADIRLIKSNVTLDDFTSAENIEDVTNLKEAIILNERPGPQLQEFADSIADNFIKEHPDLEKRLSDIDDVLVGKEWKNRSAPDIDTIKRSIGYSAERILIVNYNYLEKTIKNLEKAILKDIKKAKVYGKVLENDEKIDIVKFE</sequence>
<comment type="caution">
    <text evidence="1">The sequence shown here is derived from an EMBL/GenBank/DDBJ whole genome shotgun (WGS) entry which is preliminary data.</text>
</comment>
<proteinExistence type="predicted"/>
<keyword evidence="2" id="KW-1185">Reference proteome</keyword>
<dbReference type="EMBL" id="JBHTJP010000027">
    <property type="protein sequence ID" value="MFD0975429.1"/>
    <property type="molecule type" value="Genomic_DNA"/>
</dbReference>